<evidence type="ECO:0000313" key="8">
    <source>
        <dbReference type="Proteomes" id="UP000799778"/>
    </source>
</evidence>
<feature type="transmembrane region" description="Helical" evidence="6">
    <location>
        <begin position="200"/>
        <end position="221"/>
    </location>
</feature>
<keyword evidence="2 6" id="KW-0812">Transmembrane</keyword>
<dbReference type="Proteomes" id="UP000799778">
    <property type="component" value="Unassembled WGS sequence"/>
</dbReference>
<dbReference type="PANTHER" id="PTHR23507:SF13">
    <property type="entry name" value="MFS GENERAL SUBSTRATE TRANSPORTER"/>
    <property type="match status" value="1"/>
</dbReference>
<comment type="subcellular location">
    <subcellularLocation>
        <location evidence="1">Membrane</location>
        <topology evidence="1">Multi-pass membrane protein</topology>
    </subcellularLocation>
</comment>
<dbReference type="Gene3D" id="1.20.1250.20">
    <property type="entry name" value="MFS general substrate transporter like domains"/>
    <property type="match status" value="1"/>
</dbReference>
<dbReference type="AlphaFoldDB" id="A0A6A5XWV5"/>
<proteinExistence type="predicted"/>
<feature type="transmembrane region" description="Helical" evidence="6">
    <location>
        <begin position="491"/>
        <end position="509"/>
    </location>
</feature>
<feature type="transmembrane region" description="Helical" evidence="6">
    <location>
        <begin position="515"/>
        <end position="533"/>
    </location>
</feature>
<dbReference type="InterPro" id="IPR036259">
    <property type="entry name" value="MFS_trans_sf"/>
</dbReference>
<evidence type="ECO:0000256" key="3">
    <source>
        <dbReference type="ARBA" id="ARBA00022989"/>
    </source>
</evidence>
<evidence type="ECO:0000256" key="6">
    <source>
        <dbReference type="SAM" id="Phobius"/>
    </source>
</evidence>
<dbReference type="GO" id="GO:0022857">
    <property type="term" value="F:transmembrane transporter activity"/>
    <property type="evidence" value="ECO:0007669"/>
    <property type="project" value="InterPro"/>
</dbReference>
<feature type="transmembrane region" description="Helical" evidence="6">
    <location>
        <begin position="227"/>
        <end position="246"/>
    </location>
</feature>
<organism evidence="7 8">
    <name type="scientific">Aaosphaeria arxii CBS 175.79</name>
    <dbReference type="NCBI Taxonomy" id="1450172"/>
    <lineage>
        <taxon>Eukaryota</taxon>
        <taxon>Fungi</taxon>
        <taxon>Dikarya</taxon>
        <taxon>Ascomycota</taxon>
        <taxon>Pezizomycotina</taxon>
        <taxon>Dothideomycetes</taxon>
        <taxon>Pleosporomycetidae</taxon>
        <taxon>Pleosporales</taxon>
        <taxon>Pleosporales incertae sedis</taxon>
        <taxon>Aaosphaeria</taxon>
    </lineage>
</organism>
<feature type="transmembrane region" description="Helical" evidence="6">
    <location>
        <begin position="326"/>
        <end position="348"/>
    </location>
</feature>
<accession>A0A6A5XWV5</accession>
<feature type="transmembrane region" description="Helical" evidence="6">
    <location>
        <begin position="448"/>
        <end position="470"/>
    </location>
</feature>
<dbReference type="RefSeq" id="XP_033386164.1">
    <property type="nucleotide sequence ID" value="XM_033523430.1"/>
</dbReference>
<reference evidence="7" key="1">
    <citation type="journal article" date="2020" name="Stud. Mycol.">
        <title>101 Dothideomycetes genomes: a test case for predicting lifestyles and emergence of pathogens.</title>
        <authorList>
            <person name="Haridas S."/>
            <person name="Albert R."/>
            <person name="Binder M."/>
            <person name="Bloem J."/>
            <person name="Labutti K."/>
            <person name="Salamov A."/>
            <person name="Andreopoulos B."/>
            <person name="Baker S."/>
            <person name="Barry K."/>
            <person name="Bills G."/>
            <person name="Bluhm B."/>
            <person name="Cannon C."/>
            <person name="Castanera R."/>
            <person name="Culley D."/>
            <person name="Daum C."/>
            <person name="Ezra D."/>
            <person name="Gonzalez J."/>
            <person name="Henrissat B."/>
            <person name="Kuo A."/>
            <person name="Liang C."/>
            <person name="Lipzen A."/>
            <person name="Lutzoni F."/>
            <person name="Magnuson J."/>
            <person name="Mondo S."/>
            <person name="Nolan M."/>
            <person name="Ohm R."/>
            <person name="Pangilinan J."/>
            <person name="Park H.-J."/>
            <person name="Ramirez L."/>
            <person name="Alfaro M."/>
            <person name="Sun H."/>
            <person name="Tritt A."/>
            <person name="Yoshinaga Y."/>
            <person name="Zwiers L.-H."/>
            <person name="Turgeon B."/>
            <person name="Goodwin S."/>
            <person name="Spatafora J."/>
            <person name="Crous P."/>
            <person name="Grigoriev I."/>
        </authorList>
    </citation>
    <scope>NUCLEOTIDE SEQUENCE</scope>
    <source>
        <strain evidence="7">CBS 175.79</strain>
    </source>
</reference>
<dbReference type="SUPFAM" id="SSF103473">
    <property type="entry name" value="MFS general substrate transporter"/>
    <property type="match status" value="2"/>
</dbReference>
<dbReference type="InterPro" id="IPR011701">
    <property type="entry name" value="MFS"/>
</dbReference>
<evidence type="ECO:0000256" key="1">
    <source>
        <dbReference type="ARBA" id="ARBA00004141"/>
    </source>
</evidence>
<gene>
    <name evidence="7" type="ORF">BU24DRAFT_345018</name>
</gene>
<evidence type="ECO:0000256" key="5">
    <source>
        <dbReference type="SAM" id="MobiDB-lite"/>
    </source>
</evidence>
<feature type="region of interest" description="Disordered" evidence="5">
    <location>
        <begin position="1"/>
        <end position="28"/>
    </location>
</feature>
<dbReference type="GO" id="GO:0016020">
    <property type="term" value="C:membrane"/>
    <property type="evidence" value="ECO:0007669"/>
    <property type="project" value="UniProtKB-SubCell"/>
</dbReference>
<keyword evidence="4 6" id="KW-0472">Membrane</keyword>
<sequence length="556" mass="59956">MAGCASGDSSKSLAGETTPLLPQNGEVKKKPAQRKGVVYLALLTGFLVSLSFGVTQVPMLYVFRVMTCDEYYKHNPIPDPDIDRCSKRPILASTARAVSLLGASTTVFGIANLIITGWSIKRFGVKLALLIQIFWPAVRLAVQNIGVAAGGQAGIIIIQASQVLTVIGGPNGYVLTLNSFITDVSTHEQRTGALGRLQGVMLYGAAIGFLCGGLLGDAFGIAAPFQITLLLFVLCFIYVALVLPSIPPEQDIAAREEKVGVMKFFGPLKIFEPQTWVLQDGRKTTQYGALTLGIGVFLGILATGYIQTSLQMYSTDRFNFGTRENGWLISLYFTLRGSFLTFVFPRIITTGRKFYKPTKKYDNQVPVESVRPDMAVTEPLLGIQPNEIGPIDPMDNDNTEPPAQFVHQSPGTQKLETYAFDLLYARFSLVMDGILTGLAVFVSQGYQLYIVASIIPLAAGTGSASKGALLQMIPENERVDALSGMSLVENVARLSTTGIFGLIFAALASVGKTHLVFACNAGVALIGFIVLCFSRFPPEGSTRLIEEDKSQESATE</sequence>
<feature type="transmembrane region" description="Helical" evidence="6">
    <location>
        <begin position="423"/>
        <end position="442"/>
    </location>
</feature>
<dbReference type="Pfam" id="PF07690">
    <property type="entry name" value="MFS_1"/>
    <property type="match status" value="1"/>
</dbReference>
<feature type="transmembrane region" description="Helical" evidence="6">
    <location>
        <begin position="287"/>
        <end position="306"/>
    </location>
</feature>
<dbReference type="OrthoDB" id="5204190at2759"/>
<evidence type="ECO:0000256" key="4">
    <source>
        <dbReference type="ARBA" id="ARBA00023136"/>
    </source>
</evidence>
<evidence type="ECO:0008006" key="9">
    <source>
        <dbReference type="Google" id="ProtNLM"/>
    </source>
</evidence>
<dbReference type="GeneID" id="54280827"/>
<protein>
    <recommendedName>
        <fullName evidence="9">MFS general substrate transporter</fullName>
    </recommendedName>
</protein>
<name>A0A6A5XWV5_9PLEO</name>
<feature type="transmembrane region" description="Helical" evidence="6">
    <location>
        <begin position="37"/>
        <end position="63"/>
    </location>
</feature>
<evidence type="ECO:0000256" key="2">
    <source>
        <dbReference type="ARBA" id="ARBA00022692"/>
    </source>
</evidence>
<dbReference type="EMBL" id="ML978068">
    <property type="protein sequence ID" value="KAF2017825.1"/>
    <property type="molecule type" value="Genomic_DNA"/>
</dbReference>
<keyword evidence="3 6" id="KW-1133">Transmembrane helix</keyword>
<keyword evidence="8" id="KW-1185">Reference proteome</keyword>
<feature type="transmembrane region" description="Helical" evidence="6">
    <location>
        <begin position="97"/>
        <end position="120"/>
    </location>
</feature>
<dbReference type="PANTHER" id="PTHR23507">
    <property type="entry name" value="ZGC:174356"/>
    <property type="match status" value="1"/>
</dbReference>
<evidence type="ECO:0000313" key="7">
    <source>
        <dbReference type="EMBL" id="KAF2017825.1"/>
    </source>
</evidence>